<dbReference type="InterPro" id="IPR013325">
    <property type="entry name" value="RNA_pol_sigma_r2"/>
</dbReference>
<dbReference type="EMBL" id="CP016895">
    <property type="protein sequence ID" value="AOA58541.1"/>
    <property type="molecule type" value="Genomic_DNA"/>
</dbReference>
<dbReference type="InterPro" id="IPR036388">
    <property type="entry name" value="WH-like_DNA-bd_sf"/>
</dbReference>
<dbReference type="InterPro" id="IPR013249">
    <property type="entry name" value="RNA_pol_sigma70_r4_t2"/>
</dbReference>
<dbReference type="InterPro" id="IPR039425">
    <property type="entry name" value="RNA_pol_sigma-70-like"/>
</dbReference>
<feature type="domain" description="RNA polymerase sigma-70 region 2" evidence="5">
    <location>
        <begin position="18"/>
        <end position="80"/>
    </location>
</feature>
<dbReference type="GO" id="GO:0016987">
    <property type="term" value="F:sigma factor activity"/>
    <property type="evidence" value="ECO:0007669"/>
    <property type="project" value="UniProtKB-KW"/>
</dbReference>
<protein>
    <recommendedName>
        <fullName evidence="9">RNA polymerase subunit sigma</fullName>
    </recommendedName>
</protein>
<dbReference type="Pfam" id="PF08281">
    <property type="entry name" value="Sigma70_r4_2"/>
    <property type="match status" value="1"/>
</dbReference>
<keyword evidence="4" id="KW-0804">Transcription</keyword>
<dbReference type="NCBIfam" id="TIGR02937">
    <property type="entry name" value="sigma70-ECF"/>
    <property type="match status" value="1"/>
</dbReference>
<dbReference type="InterPro" id="IPR013324">
    <property type="entry name" value="RNA_pol_sigma_r3/r4-like"/>
</dbReference>
<dbReference type="RefSeq" id="WP_067555174.1">
    <property type="nucleotide sequence ID" value="NZ_CP016895.1"/>
</dbReference>
<dbReference type="InterPro" id="IPR007627">
    <property type="entry name" value="RNA_pol_sigma70_r2"/>
</dbReference>
<evidence type="ECO:0000256" key="2">
    <source>
        <dbReference type="ARBA" id="ARBA00023015"/>
    </source>
</evidence>
<evidence type="ECO:0000313" key="7">
    <source>
        <dbReference type="EMBL" id="AOA58541.1"/>
    </source>
</evidence>
<evidence type="ECO:0000256" key="4">
    <source>
        <dbReference type="ARBA" id="ARBA00023163"/>
    </source>
</evidence>
<keyword evidence="2" id="KW-0805">Transcription regulation</keyword>
<sequence>MTAQASSEEEAQCFQHIYVNHYRWLCQWLYRHLKSQTHLEDLVQDTFLKLFISQKAHLICEPKAYLATTARGILIDHTRHEIIERQYLNFLSENQQHDVVNSPEQLFMYIELLQRLSHAIHDLAERQRMSLLLYYLEGRSQKYIAEHFAVSVRTTQYDLAKAMVHCHQWLQQHH</sequence>
<reference evidence="7 8" key="1">
    <citation type="submission" date="2016-08" db="EMBL/GenBank/DDBJ databases">
        <authorList>
            <person name="Seilhamer J.J."/>
        </authorList>
    </citation>
    <scope>NUCLEOTIDE SEQUENCE [LARGE SCALE GENOMIC DNA]</scope>
    <source>
        <strain evidence="7 8">BRTC-1</strain>
    </source>
</reference>
<dbReference type="GO" id="GO:0003677">
    <property type="term" value="F:DNA binding"/>
    <property type="evidence" value="ECO:0007669"/>
    <property type="project" value="InterPro"/>
</dbReference>
<dbReference type="KEGG" id="ala:BFG52_09385"/>
<evidence type="ECO:0000259" key="5">
    <source>
        <dbReference type="Pfam" id="PF04542"/>
    </source>
</evidence>
<dbReference type="SUPFAM" id="SSF88659">
    <property type="entry name" value="Sigma3 and sigma4 domains of RNA polymerase sigma factors"/>
    <property type="match status" value="1"/>
</dbReference>
<evidence type="ECO:0000313" key="8">
    <source>
        <dbReference type="Proteomes" id="UP000093391"/>
    </source>
</evidence>
<evidence type="ECO:0008006" key="9">
    <source>
        <dbReference type="Google" id="ProtNLM"/>
    </source>
</evidence>
<dbReference type="Pfam" id="PF04542">
    <property type="entry name" value="Sigma70_r2"/>
    <property type="match status" value="1"/>
</dbReference>
<name>A0A1B2M052_9GAMM</name>
<dbReference type="InterPro" id="IPR014284">
    <property type="entry name" value="RNA_pol_sigma-70_dom"/>
</dbReference>
<evidence type="ECO:0000256" key="3">
    <source>
        <dbReference type="ARBA" id="ARBA00023082"/>
    </source>
</evidence>
<proteinExistence type="inferred from homology"/>
<comment type="similarity">
    <text evidence="1">Belongs to the sigma-70 factor family. ECF subfamily.</text>
</comment>
<dbReference type="OrthoDB" id="6689546at2"/>
<keyword evidence="8" id="KW-1185">Reference proteome</keyword>
<keyword evidence="3" id="KW-0731">Sigma factor</keyword>
<dbReference type="PANTHER" id="PTHR43133:SF63">
    <property type="entry name" value="RNA POLYMERASE SIGMA FACTOR FECI-RELATED"/>
    <property type="match status" value="1"/>
</dbReference>
<evidence type="ECO:0000256" key="1">
    <source>
        <dbReference type="ARBA" id="ARBA00010641"/>
    </source>
</evidence>
<dbReference type="Gene3D" id="1.10.1740.10">
    <property type="match status" value="1"/>
</dbReference>
<organism evidence="7 8">
    <name type="scientific">Acinetobacter larvae</name>
    <dbReference type="NCBI Taxonomy" id="1789224"/>
    <lineage>
        <taxon>Bacteria</taxon>
        <taxon>Pseudomonadati</taxon>
        <taxon>Pseudomonadota</taxon>
        <taxon>Gammaproteobacteria</taxon>
        <taxon>Moraxellales</taxon>
        <taxon>Moraxellaceae</taxon>
        <taxon>Acinetobacter</taxon>
    </lineage>
</organism>
<dbReference type="Gene3D" id="1.10.10.10">
    <property type="entry name" value="Winged helix-like DNA-binding domain superfamily/Winged helix DNA-binding domain"/>
    <property type="match status" value="1"/>
</dbReference>
<accession>A0A1B2M052</accession>
<dbReference type="GO" id="GO:0006352">
    <property type="term" value="P:DNA-templated transcription initiation"/>
    <property type="evidence" value="ECO:0007669"/>
    <property type="project" value="InterPro"/>
</dbReference>
<dbReference type="AlphaFoldDB" id="A0A1B2M052"/>
<gene>
    <name evidence="7" type="ORF">BFG52_09385</name>
</gene>
<evidence type="ECO:0000259" key="6">
    <source>
        <dbReference type="Pfam" id="PF08281"/>
    </source>
</evidence>
<dbReference type="Proteomes" id="UP000093391">
    <property type="component" value="Chromosome"/>
</dbReference>
<dbReference type="PANTHER" id="PTHR43133">
    <property type="entry name" value="RNA POLYMERASE ECF-TYPE SIGMA FACTO"/>
    <property type="match status" value="1"/>
</dbReference>
<dbReference type="SUPFAM" id="SSF88946">
    <property type="entry name" value="Sigma2 domain of RNA polymerase sigma factors"/>
    <property type="match status" value="1"/>
</dbReference>
<feature type="domain" description="RNA polymerase sigma factor 70 region 4 type 2" evidence="6">
    <location>
        <begin position="114"/>
        <end position="166"/>
    </location>
</feature>
<dbReference type="STRING" id="1789224.BFG52_09385"/>